<comment type="similarity">
    <text evidence="2">Belongs to the DedA family.</text>
</comment>
<keyword evidence="3" id="KW-1003">Cell membrane</keyword>
<gene>
    <name evidence="9" type="ORF">SAMN05421852_104206</name>
</gene>
<evidence type="ECO:0000256" key="4">
    <source>
        <dbReference type="ARBA" id="ARBA00022692"/>
    </source>
</evidence>
<evidence type="ECO:0000256" key="3">
    <source>
        <dbReference type="ARBA" id="ARBA00022475"/>
    </source>
</evidence>
<evidence type="ECO:0000313" key="10">
    <source>
        <dbReference type="Proteomes" id="UP000199545"/>
    </source>
</evidence>
<evidence type="ECO:0000259" key="8">
    <source>
        <dbReference type="Pfam" id="PF09335"/>
    </source>
</evidence>
<dbReference type="InterPro" id="IPR032816">
    <property type="entry name" value="VTT_dom"/>
</dbReference>
<dbReference type="Proteomes" id="UP000199545">
    <property type="component" value="Unassembled WGS sequence"/>
</dbReference>
<comment type="subcellular location">
    <subcellularLocation>
        <location evidence="1">Cell membrane</location>
        <topology evidence="1">Multi-pass membrane protein</topology>
    </subcellularLocation>
</comment>
<keyword evidence="10" id="KW-1185">Reference proteome</keyword>
<feature type="transmembrane region" description="Helical" evidence="7">
    <location>
        <begin position="166"/>
        <end position="184"/>
    </location>
</feature>
<dbReference type="InterPro" id="IPR051311">
    <property type="entry name" value="DedA_domain"/>
</dbReference>
<dbReference type="Pfam" id="PF09335">
    <property type="entry name" value="VTT_dom"/>
    <property type="match status" value="1"/>
</dbReference>
<name>A0A1I3NMU2_9BACL</name>
<proteinExistence type="inferred from homology"/>
<dbReference type="AlphaFoldDB" id="A0A1I3NMU2"/>
<dbReference type="PANTHER" id="PTHR42709:SF6">
    <property type="entry name" value="UNDECAPRENYL PHOSPHATE TRANSPORTER A"/>
    <property type="match status" value="1"/>
</dbReference>
<keyword evidence="4 7" id="KW-0812">Transmembrane</keyword>
<feature type="transmembrane region" description="Helical" evidence="7">
    <location>
        <begin position="126"/>
        <end position="146"/>
    </location>
</feature>
<dbReference type="RefSeq" id="WP_093228988.1">
    <property type="nucleotide sequence ID" value="NZ_FORR01000004.1"/>
</dbReference>
<evidence type="ECO:0000256" key="2">
    <source>
        <dbReference type="ARBA" id="ARBA00010792"/>
    </source>
</evidence>
<evidence type="ECO:0000256" key="5">
    <source>
        <dbReference type="ARBA" id="ARBA00022989"/>
    </source>
</evidence>
<evidence type="ECO:0000313" key="9">
    <source>
        <dbReference type="EMBL" id="SFJ10535.1"/>
    </source>
</evidence>
<accession>A0A1I3NMU2</accession>
<dbReference type="GO" id="GO:0005886">
    <property type="term" value="C:plasma membrane"/>
    <property type="evidence" value="ECO:0007669"/>
    <property type="project" value="UniProtKB-SubCell"/>
</dbReference>
<dbReference type="STRING" id="46223.SAMN05421852_104206"/>
<dbReference type="EMBL" id="FORR01000004">
    <property type="protein sequence ID" value="SFJ10535.1"/>
    <property type="molecule type" value="Genomic_DNA"/>
</dbReference>
<organism evidence="9 10">
    <name type="scientific">Thermoflavimicrobium dichotomicum</name>
    <dbReference type="NCBI Taxonomy" id="46223"/>
    <lineage>
        <taxon>Bacteria</taxon>
        <taxon>Bacillati</taxon>
        <taxon>Bacillota</taxon>
        <taxon>Bacilli</taxon>
        <taxon>Bacillales</taxon>
        <taxon>Thermoactinomycetaceae</taxon>
        <taxon>Thermoflavimicrobium</taxon>
    </lineage>
</organism>
<dbReference type="OrthoDB" id="9813426at2"/>
<evidence type="ECO:0000256" key="6">
    <source>
        <dbReference type="ARBA" id="ARBA00023136"/>
    </source>
</evidence>
<keyword evidence="5 7" id="KW-1133">Transmembrane helix</keyword>
<feature type="transmembrane region" description="Helical" evidence="7">
    <location>
        <begin position="48"/>
        <end position="71"/>
    </location>
</feature>
<dbReference type="PANTHER" id="PTHR42709">
    <property type="entry name" value="ALKALINE PHOSPHATASE LIKE PROTEIN"/>
    <property type="match status" value="1"/>
</dbReference>
<sequence>MLQYLLDFIKEYGIIALFVATAIEASALPFPGAWVVLIFGLMYPASPWQLVLIGAANGVIFSIFSMIPYLIGKKLEKFTKKKFDPEKIEKTQQWFRKYGEWSIIFSRPLSIGNYISFISGMCNVNFWRYLLFTYMGVFPWNVILLFVGHSGNIDRIHHFLGSLQHVGIILVIVLVATVGVWVFVKRSKKRQQSERG</sequence>
<protein>
    <submittedName>
        <fullName evidence="9">Membrane protein DedA, SNARE-associated domain</fullName>
    </submittedName>
</protein>
<evidence type="ECO:0000256" key="1">
    <source>
        <dbReference type="ARBA" id="ARBA00004651"/>
    </source>
</evidence>
<feature type="transmembrane region" description="Helical" evidence="7">
    <location>
        <begin position="12"/>
        <end position="42"/>
    </location>
</feature>
<evidence type="ECO:0000256" key="7">
    <source>
        <dbReference type="SAM" id="Phobius"/>
    </source>
</evidence>
<keyword evidence="6 7" id="KW-0472">Membrane</keyword>
<feature type="domain" description="VTT" evidence="8">
    <location>
        <begin position="30"/>
        <end position="149"/>
    </location>
</feature>
<reference evidence="9 10" key="1">
    <citation type="submission" date="2016-10" db="EMBL/GenBank/DDBJ databases">
        <authorList>
            <person name="de Groot N.N."/>
        </authorList>
    </citation>
    <scope>NUCLEOTIDE SEQUENCE [LARGE SCALE GENOMIC DNA]</scope>
    <source>
        <strain evidence="9 10">DSM 44778</strain>
    </source>
</reference>